<feature type="non-terminal residue" evidence="1">
    <location>
        <position position="1"/>
    </location>
</feature>
<evidence type="ECO:0000313" key="2">
    <source>
        <dbReference type="Proteomes" id="UP001596442"/>
    </source>
</evidence>
<protein>
    <submittedName>
        <fullName evidence="1">Uncharacterized protein</fullName>
    </submittedName>
</protein>
<evidence type="ECO:0000313" key="1">
    <source>
        <dbReference type="EMBL" id="MFC6755330.1"/>
    </source>
</evidence>
<dbReference type="RefSeq" id="WP_379784358.1">
    <property type="nucleotide sequence ID" value="NZ_JBHSWW010000716.1"/>
</dbReference>
<name>A0ABD5SEE2_9EURY</name>
<organism evidence="1 2">
    <name type="scientific">Halorubrum tibetense</name>
    <dbReference type="NCBI Taxonomy" id="175631"/>
    <lineage>
        <taxon>Archaea</taxon>
        <taxon>Methanobacteriati</taxon>
        <taxon>Methanobacteriota</taxon>
        <taxon>Stenosarchaea group</taxon>
        <taxon>Halobacteria</taxon>
        <taxon>Halobacteriales</taxon>
        <taxon>Haloferacaceae</taxon>
        <taxon>Halorubrum</taxon>
    </lineage>
</organism>
<keyword evidence="2" id="KW-1185">Reference proteome</keyword>
<sequence>LVSEGRSFSSDESVVLGTNVLIQGKKAALIQGSRIDLAGATVAGADKALNVKATSLLVFSVSELQSGASRRPIHGSFRLEDKRW</sequence>
<accession>A0ABD5SEE2</accession>
<gene>
    <name evidence="1" type="ORF">ACFQEU_17920</name>
</gene>
<dbReference type="EMBL" id="JBHSWW010000716">
    <property type="protein sequence ID" value="MFC6755330.1"/>
    <property type="molecule type" value="Genomic_DNA"/>
</dbReference>
<comment type="caution">
    <text evidence="1">The sequence shown here is derived from an EMBL/GenBank/DDBJ whole genome shotgun (WGS) entry which is preliminary data.</text>
</comment>
<proteinExistence type="predicted"/>
<dbReference type="Proteomes" id="UP001596442">
    <property type="component" value="Unassembled WGS sequence"/>
</dbReference>
<dbReference type="AlphaFoldDB" id="A0ABD5SEE2"/>
<reference evidence="1 2" key="1">
    <citation type="journal article" date="2019" name="Int. J. Syst. Evol. Microbiol.">
        <title>The Global Catalogue of Microorganisms (GCM) 10K type strain sequencing project: providing services to taxonomists for standard genome sequencing and annotation.</title>
        <authorList>
            <consortium name="The Broad Institute Genomics Platform"/>
            <consortium name="The Broad Institute Genome Sequencing Center for Infectious Disease"/>
            <person name="Wu L."/>
            <person name="Ma J."/>
        </authorList>
    </citation>
    <scope>NUCLEOTIDE SEQUENCE [LARGE SCALE GENOMIC DNA]</scope>
    <source>
        <strain evidence="1 2">CGMCC 1.3239</strain>
    </source>
</reference>